<dbReference type="RefSeq" id="WP_114585645.1">
    <property type="nucleotide sequence ID" value="NZ_CP031148.1"/>
</dbReference>
<feature type="compositionally biased region" description="Basic and acidic residues" evidence="2">
    <location>
        <begin position="1"/>
        <end position="15"/>
    </location>
</feature>
<dbReference type="PANTHER" id="PTHR30486:SF6">
    <property type="entry name" value="TYPE IV PILUS RETRACTATION ATPASE PILT"/>
    <property type="match status" value="1"/>
</dbReference>
<dbReference type="Gene3D" id="3.40.50.300">
    <property type="entry name" value="P-loop containing nucleotide triphosphate hydrolases"/>
    <property type="match status" value="1"/>
</dbReference>
<evidence type="ECO:0000313" key="5">
    <source>
        <dbReference type="EMBL" id="AXG09925.1"/>
    </source>
</evidence>
<evidence type="ECO:0000256" key="1">
    <source>
        <dbReference type="ARBA" id="ARBA00006611"/>
    </source>
</evidence>
<dbReference type="InterPro" id="IPR050921">
    <property type="entry name" value="T4SS_GSP_E_ATPase"/>
</dbReference>
<evidence type="ECO:0000256" key="2">
    <source>
        <dbReference type="SAM" id="MobiDB-lite"/>
    </source>
</evidence>
<dbReference type="KEGG" id="haj:DU500_08775"/>
<evidence type="ECO:0000313" key="4">
    <source>
        <dbReference type="EMBL" id="AXG06507.1"/>
    </source>
</evidence>
<dbReference type="InterPro" id="IPR001482">
    <property type="entry name" value="T2SS/T4SS_dom"/>
</dbReference>
<dbReference type="OrthoDB" id="31341at2157"/>
<dbReference type="GO" id="GO:0016887">
    <property type="term" value="F:ATP hydrolysis activity"/>
    <property type="evidence" value="ECO:0007669"/>
    <property type="project" value="InterPro"/>
</dbReference>
<proteinExistence type="inferred from homology"/>
<accession>A0A345E2T5</accession>
<dbReference type="EMBL" id="CP031148">
    <property type="protein sequence ID" value="AXG09925.1"/>
    <property type="molecule type" value="Genomic_DNA"/>
</dbReference>
<dbReference type="AlphaFoldDB" id="A0A345ECK3"/>
<dbReference type="Gene3D" id="3.30.450.380">
    <property type="match status" value="1"/>
</dbReference>
<dbReference type="GeneID" id="37287059"/>
<organism evidence="5 6">
    <name type="scientific">Haloplanus rubicundus</name>
    <dbReference type="NCBI Taxonomy" id="1547898"/>
    <lineage>
        <taxon>Archaea</taxon>
        <taxon>Methanobacteriati</taxon>
        <taxon>Methanobacteriota</taxon>
        <taxon>Stenosarchaea group</taxon>
        <taxon>Halobacteria</taxon>
        <taxon>Halobacteriales</taxon>
        <taxon>Haloferacaceae</taxon>
        <taxon>Haloplanus</taxon>
    </lineage>
</organism>
<gene>
    <name evidence="5" type="ORF">DU484_08735</name>
    <name evidence="4" type="ORF">DU500_08775</name>
</gene>
<feature type="region of interest" description="Disordered" evidence="2">
    <location>
        <begin position="1"/>
        <end position="23"/>
    </location>
</feature>
<comment type="similarity">
    <text evidence="1">Belongs to the GSP E family.</text>
</comment>
<evidence type="ECO:0000259" key="3">
    <source>
        <dbReference type="Pfam" id="PF00437"/>
    </source>
</evidence>
<dbReference type="InterPro" id="IPR027417">
    <property type="entry name" value="P-loop_NTPase"/>
</dbReference>
<reference evidence="4 7" key="2">
    <citation type="submission" date="2018-07" db="EMBL/GenBank/DDBJ databases">
        <title>Genome sequences of Haloplanus sp. CBA1113.</title>
        <authorList>
            <person name="Kim Y.B."/>
            <person name="Roh S.W."/>
        </authorList>
    </citation>
    <scope>NUCLEOTIDE SEQUENCE [LARGE SCALE GENOMIC DNA]</scope>
    <source>
        <strain evidence="4 7">CBA1113</strain>
    </source>
</reference>
<dbReference type="Proteomes" id="UP000252985">
    <property type="component" value="Chromosome"/>
</dbReference>
<feature type="domain" description="Bacterial type II secretion system protein E" evidence="3">
    <location>
        <begin position="361"/>
        <end position="543"/>
    </location>
</feature>
<accession>A0A345ECK3</accession>
<dbReference type="EMBL" id="CP031150">
    <property type="protein sequence ID" value="AXG06507.1"/>
    <property type="molecule type" value="Genomic_DNA"/>
</dbReference>
<keyword evidence="7" id="KW-1185">Reference proteome</keyword>
<evidence type="ECO:0000313" key="7">
    <source>
        <dbReference type="Proteomes" id="UP000253273"/>
    </source>
</evidence>
<name>A0A345ECK3_9EURY</name>
<sequence length="645" mass="67568">MRLLDRLRERGRTDGVSDTGADDECRCEPTFRTPAGSDPEDDAVLVVDADDCQGGGDLATEPTCRATVVDALADRDADAVRVRRDGRERVYDDGAVGLLVAAGRFAARVAVHDESLATRARRDPLGAARTATGRTGPVAKLAASSGLAAGAERADGEYETALSSTVGLTVSNSRLIERPPTGATLVERRELDTGATVRRYRTDRGDHYLLEPLGSRLDDAERRALSAAYDRLAAGDVGGDRPVTRAVRAVDAVADEEAVSVDAVERVLRKHTRGHGVLDDLFADPAVSEVVASAPVSDGPVRVSADGERLPTNVYLTRRGAAALASRFRRESGRGFSRANPTLDATTEGPFGGSIRVAGVTDPASDGTGFVFRAHETDAWTLPALVANGTLPADAAALCSLAVERAAAGLIAGPRGAGKTTLCGALLWELPPSTRTVVVEDTPELPVAALHDVGRDVQAVRTEADDGPALSATEALRTALRLGDGALVVGEVRGEEASTLYEAMRVGAASNAVLGTIHGDGAESVLERVVTDLGVPASSFAATDLLVTLSADERRRVAGIEEVRHADGEVAFESLFERGPDGTESTGVVDRGNSHLVASLARPDESYADVLTALDDREAMLSDLADSERTAADEVDAAHRRRVTE</sequence>
<reference evidence="5 6" key="1">
    <citation type="submission" date="2018-07" db="EMBL/GenBank/DDBJ databases">
        <title>Genome sequences of Haloplanus sp. CBA1112.</title>
        <authorList>
            <person name="Kim Y.B."/>
            <person name="Roh S.W."/>
        </authorList>
    </citation>
    <scope>NUCLEOTIDE SEQUENCE [LARGE SCALE GENOMIC DNA]</scope>
    <source>
        <strain evidence="5 6">CBA1112</strain>
    </source>
</reference>
<dbReference type="PANTHER" id="PTHR30486">
    <property type="entry name" value="TWITCHING MOTILITY PROTEIN PILT"/>
    <property type="match status" value="1"/>
</dbReference>
<protein>
    <submittedName>
        <fullName evidence="5">Type II secretion protein</fullName>
    </submittedName>
</protein>
<dbReference type="KEGG" id="haq:DU484_08735"/>
<dbReference type="Pfam" id="PF00437">
    <property type="entry name" value="T2SSE"/>
    <property type="match status" value="1"/>
</dbReference>
<dbReference type="Proteomes" id="UP000253273">
    <property type="component" value="Chromosome"/>
</dbReference>
<feature type="region of interest" description="Disordered" evidence="2">
    <location>
        <begin position="625"/>
        <end position="645"/>
    </location>
</feature>
<evidence type="ECO:0000313" key="6">
    <source>
        <dbReference type="Proteomes" id="UP000252985"/>
    </source>
</evidence>
<dbReference type="SUPFAM" id="SSF52540">
    <property type="entry name" value="P-loop containing nucleoside triphosphate hydrolases"/>
    <property type="match status" value="1"/>
</dbReference>